<sequence>MPWLRRLAIMAAVLVVLPFLLAAVYRLEFLHPVSTLMLRDLAALEGYERDWVELEDVAPVLVRSVVMSEDGRFCRHHGVDWGAINVVIDEALDGEGLRGASTITMQTAKNLFLWPSRSFIRKGLEIPLALWIDLVLPKKRIMEIYLNIAEWGDGIYGIEAASWIRFGRPASELTARQAALLTVSLPNPHARDPANPGAGLQRLAGIIERRAAKFGGHADCLF</sequence>
<dbReference type="UniPathway" id="UPA00219"/>
<keyword evidence="10 11" id="KW-0961">Cell wall biogenesis/degradation</keyword>
<dbReference type="HAMAP" id="MF_00766">
    <property type="entry name" value="PGT_MtgA"/>
    <property type="match status" value="1"/>
</dbReference>
<keyword evidence="5 11" id="KW-0812">Transmembrane</keyword>
<dbReference type="GO" id="GO:0009274">
    <property type="term" value="C:peptidoglycan-based cell wall"/>
    <property type="evidence" value="ECO:0007669"/>
    <property type="project" value="InterPro"/>
</dbReference>
<keyword evidence="1 11" id="KW-1003">Cell membrane</keyword>
<dbReference type="GO" id="GO:0008955">
    <property type="term" value="F:peptidoglycan glycosyltransferase activity"/>
    <property type="evidence" value="ECO:0007669"/>
    <property type="project" value="UniProtKB-UniRule"/>
</dbReference>
<keyword evidence="7 11" id="KW-0573">Peptidoglycan synthesis</keyword>
<comment type="function">
    <text evidence="11">Peptidoglycan polymerase that catalyzes glycan chain elongation from lipid-linked precursors.</text>
</comment>
<dbReference type="SUPFAM" id="SSF53955">
    <property type="entry name" value="Lysozyme-like"/>
    <property type="match status" value="1"/>
</dbReference>
<dbReference type="RefSeq" id="WP_175277737.1">
    <property type="nucleotide sequence ID" value="NZ_CP054836.1"/>
</dbReference>
<protein>
    <recommendedName>
        <fullName evidence="11">Biosynthetic peptidoglycan transglycosylase</fullName>
        <ecNumber evidence="11">2.4.99.28</ecNumber>
    </recommendedName>
    <alternativeName>
        <fullName evidence="11">Glycan polymerase</fullName>
    </alternativeName>
    <alternativeName>
        <fullName evidence="11">Peptidoglycan glycosyltransferase MtgA</fullName>
        <shortName evidence="11">PGT</shortName>
    </alternativeName>
</protein>
<dbReference type="Proteomes" id="UP000509367">
    <property type="component" value="Chromosome"/>
</dbReference>
<evidence type="ECO:0000256" key="8">
    <source>
        <dbReference type="ARBA" id="ARBA00022989"/>
    </source>
</evidence>
<dbReference type="EMBL" id="CP054836">
    <property type="protein sequence ID" value="QKV19846.1"/>
    <property type="molecule type" value="Genomic_DNA"/>
</dbReference>
<dbReference type="PANTHER" id="PTHR30400:SF0">
    <property type="entry name" value="BIOSYNTHETIC PEPTIDOGLYCAN TRANSGLYCOSYLASE"/>
    <property type="match status" value="1"/>
</dbReference>
<dbReference type="GO" id="GO:0016763">
    <property type="term" value="F:pentosyltransferase activity"/>
    <property type="evidence" value="ECO:0007669"/>
    <property type="project" value="InterPro"/>
</dbReference>
<dbReference type="GO" id="GO:0005886">
    <property type="term" value="C:plasma membrane"/>
    <property type="evidence" value="ECO:0007669"/>
    <property type="project" value="UniProtKB-SubCell"/>
</dbReference>
<dbReference type="Pfam" id="PF00912">
    <property type="entry name" value="Transgly"/>
    <property type="match status" value="1"/>
</dbReference>
<dbReference type="InterPro" id="IPR036950">
    <property type="entry name" value="PBP_transglycosylase"/>
</dbReference>
<keyword evidence="9 11" id="KW-0472">Membrane</keyword>
<dbReference type="NCBIfam" id="TIGR02070">
    <property type="entry name" value="mono_pep_trsgly"/>
    <property type="match status" value="1"/>
</dbReference>
<comment type="similarity">
    <text evidence="11">Belongs to the glycosyltransferase 51 family.</text>
</comment>
<dbReference type="KEGG" id="orm:HTY61_16000"/>
<keyword evidence="4 11" id="KW-0808">Transferase</keyword>
<evidence type="ECO:0000256" key="3">
    <source>
        <dbReference type="ARBA" id="ARBA00022676"/>
    </source>
</evidence>
<evidence type="ECO:0000256" key="5">
    <source>
        <dbReference type="ARBA" id="ARBA00022692"/>
    </source>
</evidence>
<evidence type="ECO:0000256" key="9">
    <source>
        <dbReference type="ARBA" id="ARBA00023136"/>
    </source>
</evidence>
<dbReference type="InterPro" id="IPR023346">
    <property type="entry name" value="Lysozyme-like_dom_sf"/>
</dbReference>
<evidence type="ECO:0000256" key="4">
    <source>
        <dbReference type="ARBA" id="ARBA00022679"/>
    </source>
</evidence>
<evidence type="ECO:0000259" key="12">
    <source>
        <dbReference type="Pfam" id="PF00912"/>
    </source>
</evidence>
<evidence type="ECO:0000256" key="1">
    <source>
        <dbReference type="ARBA" id="ARBA00022475"/>
    </source>
</evidence>
<evidence type="ECO:0000256" key="7">
    <source>
        <dbReference type="ARBA" id="ARBA00022984"/>
    </source>
</evidence>
<dbReference type="AlphaFoldDB" id="A0A6N1VFX9"/>
<evidence type="ECO:0000256" key="11">
    <source>
        <dbReference type="HAMAP-Rule" id="MF_00766"/>
    </source>
</evidence>
<keyword evidence="8 11" id="KW-1133">Transmembrane helix</keyword>
<dbReference type="EC" id="2.4.99.28" evidence="11"/>
<gene>
    <name evidence="11 13" type="primary">mtgA</name>
    <name evidence="13" type="ORF">HTY61_16000</name>
</gene>
<dbReference type="PANTHER" id="PTHR30400">
    <property type="entry name" value="MONOFUNCTIONAL BIOSYNTHETIC PEPTIDOGLYCAN TRANSGLYCOSYLASE"/>
    <property type="match status" value="1"/>
</dbReference>
<evidence type="ECO:0000256" key="6">
    <source>
        <dbReference type="ARBA" id="ARBA00022960"/>
    </source>
</evidence>
<accession>A0A6N1VFX9</accession>
<keyword evidence="3 11" id="KW-0328">Glycosyltransferase</keyword>
<organism evidence="13 14">
    <name type="scientific">Oricola thermophila</name>
    <dbReference type="NCBI Taxonomy" id="2742145"/>
    <lineage>
        <taxon>Bacteria</taxon>
        <taxon>Pseudomonadati</taxon>
        <taxon>Pseudomonadota</taxon>
        <taxon>Alphaproteobacteria</taxon>
        <taxon>Hyphomicrobiales</taxon>
        <taxon>Ahrensiaceae</taxon>
        <taxon>Oricola</taxon>
    </lineage>
</organism>
<evidence type="ECO:0000256" key="2">
    <source>
        <dbReference type="ARBA" id="ARBA00022519"/>
    </source>
</evidence>
<dbReference type="Gene3D" id="1.10.3810.10">
    <property type="entry name" value="Biosynthetic peptidoglycan transglycosylase-like"/>
    <property type="match status" value="1"/>
</dbReference>
<dbReference type="InterPro" id="IPR011812">
    <property type="entry name" value="Pep_trsgly"/>
</dbReference>
<comment type="pathway">
    <text evidence="11">Cell wall biogenesis; peptidoglycan biosynthesis.</text>
</comment>
<evidence type="ECO:0000313" key="14">
    <source>
        <dbReference type="Proteomes" id="UP000509367"/>
    </source>
</evidence>
<dbReference type="GO" id="GO:0071555">
    <property type="term" value="P:cell wall organization"/>
    <property type="evidence" value="ECO:0007669"/>
    <property type="project" value="UniProtKB-KW"/>
</dbReference>
<keyword evidence="14" id="KW-1185">Reference proteome</keyword>
<evidence type="ECO:0000256" key="10">
    <source>
        <dbReference type="ARBA" id="ARBA00023316"/>
    </source>
</evidence>
<keyword evidence="2 11" id="KW-0997">Cell inner membrane</keyword>
<dbReference type="InterPro" id="IPR001264">
    <property type="entry name" value="Glyco_trans_51"/>
</dbReference>
<keyword evidence="6 11" id="KW-0133">Cell shape</keyword>
<evidence type="ECO:0000313" key="13">
    <source>
        <dbReference type="EMBL" id="QKV19846.1"/>
    </source>
</evidence>
<name>A0A6N1VFX9_9HYPH</name>
<comment type="catalytic activity">
    <reaction evidence="11">
        <text>[GlcNAc-(1-&gt;4)-Mur2Ac(oyl-L-Ala-gamma-D-Glu-L-Lys-D-Ala-D-Ala)](n)-di-trans,octa-cis-undecaprenyl diphosphate + beta-D-GlcNAc-(1-&gt;4)-Mur2Ac(oyl-L-Ala-gamma-D-Glu-L-Lys-D-Ala-D-Ala)-di-trans,octa-cis-undecaprenyl diphosphate = [GlcNAc-(1-&gt;4)-Mur2Ac(oyl-L-Ala-gamma-D-Glu-L-Lys-D-Ala-D-Ala)](n+1)-di-trans,octa-cis-undecaprenyl diphosphate + di-trans,octa-cis-undecaprenyl diphosphate + H(+)</text>
        <dbReference type="Rhea" id="RHEA:23708"/>
        <dbReference type="Rhea" id="RHEA-COMP:9602"/>
        <dbReference type="Rhea" id="RHEA-COMP:9603"/>
        <dbReference type="ChEBI" id="CHEBI:15378"/>
        <dbReference type="ChEBI" id="CHEBI:58405"/>
        <dbReference type="ChEBI" id="CHEBI:60033"/>
        <dbReference type="ChEBI" id="CHEBI:78435"/>
        <dbReference type="EC" id="2.4.99.28"/>
    </reaction>
</comment>
<dbReference type="GO" id="GO:0009252">
    <property type="term" value="P:peptidoglycan biosynthetic process"/>
    <property type="evidence" value="ECO:0007669"/>
    <property type="project" value="UniProtKB-UniRule"/>
</dbReference>
<comment type="subcellular location">
    <subcellularLocation>
        <location evidence="11">Cell inner membrane</location>
        <topology evidence="11">Single-pass membrane protein</topology>
    </subcellularLocation>
</comment>
<proteinExistence type="inferred from homology"/>
<feature type="domain" description="Glycosyl transferase family 51" evidence="12">
    <location>
        <begin position="45"/>
        <end position="202"/>
    </location>
</feature>
<dbReference type="GO" id="GO:0008360">
    <property type="term" value="P:regulation of cell shape"/>
    <property type="evidence" value="ECO:0007669"/>
    <property type="project" value="UniProtKB-KW"/>
</dbReference>
<reference evidence="13 14" key="1">
    <citation type="submission" date="2020-06" db="EMBL/GenBank/DDBJ databases">
        <title>Oricola thermophila sp. nov. isolated from a tidal sediments.</title>
        <authorList>
            <person name="Kwon K.K."/>
            <person name="Yang S.-H."/>
            <person name="Park M.-J."/>
        </authorList>
    </citation>
    <scope>NUCLEOTIDE SEQUENCE [LARGE SCALE GENOMIC DNA]</scope>
    <source>
        <strain evidence="13 14">MEBiC13590</strain>
    </source>
</reference>